<evidence type="ECO:0000259" key="18">
    <source>
        <dbReference type="Pfam" id="PF01502"/>
    </source>
</evidence>
<name>A0A8J7HE08_9FIRM</name>
<dbReference type="InterPro" id="IPR011060">
    <property type="entry name" value="RibuloseP-bd_barrel"/>
</dbReference>
<dbReference type="PANTHER" id="PTHR42945">
    <property type="entry name" value="HISTIDINE BIOSYNTHESIS BIFUNCTIONAL PROTEIN"/>
    <property type="match status" value="1"/>
</dbReference>
<dbReference type="Gene3D" id="3.10.20.810">
    <property type="entry name" value="Phosphoribosyl-AMP cyclohydrolase"/>
    <property type="match status" value="1"/>
</dbReference>
<dbReference type="InterPro" id="IPR013785">
    <property type="entry name" value="Aldolase_TIM"/>
</dbReference>
<keyword evidence="9 16" id="KW-0963">Cytoplasm</keyword>
<evidence type="ECO:0000256" key="6">
    <source>
        <dbReference type="ARBA" id="ARBA00007731"/>
    </source>
</evidence>
<evidence type="ECO:0000256" key="4">
    <source>
        <dbReference type="ARBA" id="ARBA00005169"/>
    </source>
</evidence>
<keyword evidence="13 16" id="KW-0067">ATP-binding</keyword>
<sequence>MSYKKIIPYINAENEVLANVTELAKEYSYGGADELLIYNYSKDEKSREEFLSLVKEISRLVDIPLIIGCHINRMEDVKKALYTGASSVLIRLMQLKDQNLIKEVSNRFGSDKIMIELDMIEYIDKNDKQLLSYLKEQGVGNLLFKHVALTSKVLEVIQNAPIPVIIRDSLVRNDIGSLISLNNVIGVATNFYENKDILKAKHALKEEGISVNTFESKLPFSAFKTDDKGLIPVITQDFKSGEVLMLAYMNEEAYNKTIAGGRMTYWSRSRNCLWLKGETSGHFQYLKELSLDCDKDTLLAKVLQIGPACHTGSKNCFITNLMEKEHNSKDPFHVFQDVYQVIMDRKLNPKEGSYTNYLFDKGLDKILKKCGEESAEIIIAAKNPGAEELRYEIADYLYHMMVLMAECGLDWKDITQELEHRK</sequence>
<dbReference type="HAMAP" id="MF_01019">
    <property type="entry name" value="HisIE"/>
    <property type="match status" value="1"/>
</dbReference>
<evidence type="ECO:0000256" key="14">
    <source>
        <dbReference type="ARBA" id="ARBA00023102"/>
    </source>
</evidence>
<dbReference type="InterPro" id="IPR021130">
    <property type="entry name" value="PRib-ATP_PPHydrolase-like"/>
</dbReference>
<dbReference type="NCBIfam" id="NF002747">
    <property type="entry name" value="PRK02759.1"/>
    <property type="match status" value="1"/>
</dbReference>
<dbReference type="SUPFAM" id="SSF101386">
    <property type="entry name" value="all-alpha NTP pyrophosphatases"/>
    <property type="match status" value="1"/>
</dbReference>
<dbReference type="UniPathway" id="UPA00031">
    <property type="reaction ID" value="UER00007"/>
</dbReference>
<dbReference type="Gene3D" id="1.10.287.1080">
    <property type="entry name" value="MazG-like"/>
    <property type="match status" value="1"/>
</dbReference>
<keyword evidence="15 16" id="KW-0511">Multifunctional enzyme</keyword>
<dbReference type="PANTHER" id="PTHR42945:SF1">
    <property type="entry name" value="HISTIDINE BIOSYNTHESIS BIFUNCTIONAL PROTEIN HIS7"/>
    <property type="match status" value="1"/>
</dbReference>
<dbReference type="HAMAP" id="MF_01021">
    <property type="entry name" value="HisI"/>
    <property type="match status" value="1"/>
</dbReference>
<evidence type="ECO:0000256" key="5">
    <source>
        <dbReference type="ARBA" id="ARBA00005204"/>
    </source>
</evidence>
<reference evidence="19" key="1">
    <citation type="submission" date="2020-12" db="EMBL/GenBank/DDBJ databases">
        <title>M. sibirica DSM 26468T genome.</title>
        <authorList>
            <person name="Thieme N."/>
            <person name="Rettenmaier R."/>
            <person name="Zverlov V."/>
            <person name="Liebl W."/>
        </authorList>
    </citation>
    <scope>NUCLEOTIDE SEQUENCE</scope>
    <source>
        <strain evidence="19">DSM 26468</strain>
    </source>
</reference>
<dbReference type="SUPFAM" id="SSF51366">
    <property type="entry name" value="Ribulose-phoshate binding barrel"/>
    <property type="match status" value="1"/>
</dbReference>
<dbReference type="Pfam" id="PF01502">
    <property type="entry name" value="PRA-CH"/>
    <property type="match status" value="1"/>
</dbReference>
<dbReference type="Pfam" id="PF01503">
    <property type="entry name" value="PRA-PH"/>
    <property type="match status" value="1"/>
</dbReference>
<dbReference type="InterPro" id="IPR006062">
    <property type="entry name" value="His_biosynth"/>
</dbReference>
<dbReference type="Proteomes" id="UP000623269">
    <property type="component" value="Unassembled WGS sequence"/>
</dbReference>
<dbReference type="NCBIfam" id="NF000768">
    <property type="entry name" value="PRK00051.1"/>
    <property type="match status" value="1"/>
</dbReference>
<evidence type="ECO:0000256" key="17">
    <source>
        <dbReference type="RuleBase" id="RU003657"/>
    </source>
</evidence>
<accession>A0A8J7HE08</accession>
<comment type="catalytic activity">
    <reaction evidence="1 16">
        <text>1-(5-phospho-beta-D-ribosyl)-5'-AMP + H2O = 1-(5-phospho-beta-D-ribosyl)-5-[(5-phospho-beta-D-ribosylamino)methylideneamino]imidazole-4-carboxamide</text>
        <dbReference type="Rhea" id="RHEA:20049"/>
        <dbReference type="ChEBI" id="CHEBI:15377"/>
        <dbReference type="ChEBI" id="CHEBI:58435"/>
        <dbReference type="ChEBI" id="CHEBI:59457"/>
        <dbReference type="EC" id="3.5.4.19"/>
    </reaction>
</comment>
<evidence type="ECO:0000256" key="11">
    <source>
        <dbReference type="ARBA" id="ARBA00022741"/>
    </source>
</evidence>
<dbReference type="RefSeq" id="WP_197661663.1">
    <property type="nucleotide sequence ID" value="NZ_JAEAGR010000011.1"/>
</dbReference>
<evidence type="ECO:0000313" key="19">
    <source>
        <dbReference type="EMBL" id="MBH1941449.1"/>
    </source>
</evidence>
<dbReference type="CDD" id="cd11534">
    <property type="entry name" value="NTP-PPase_HisIE_like"/>
    <property type="match status" value="1"/>
</dbReference>
<gene>
    <name evidence="16" type="primary">hisI</name>
    <name evidence="16" type="synonym">hisIE</name>
    <name evidence="19" type="ORF">I5677_11150</name>
</gene>
<protein>
    <recommendedName>
        <fullName evidence="16">Histidine biosynthesis bifunctional protein HisIE</fullName>
    </recommendedName>
    <domain>
        <recommendedName>
            <fullName evidence="16">Phosphoribosyl-AMP cyclohydrolase</fullName>
            <shortName evidence="16">PRA-CH</shortName>
            <ecNumber evidence="16">3.5.4.19</ecNumber>
        </recommendedName>
    </domain>
    <domain>
        <recommendedName>
            <fullName evidence="16">Phosphoribosyl-ATP pyrophosphatase</fullName>
            <shortName evidence="16">PRA-PH</shortName>
            <ecNumber evidence="16">3.6.1.31</ecNumber>
        </recommendedName>
    </domain>
</protein>
<evidence type="ECO:0000256" key="12">
    <source>
        <dbReference type="ARBA" id="ARBA00022801"/>
    </source>
</evidence>
<comment type="caution">
    <text evidence="19">The sequence shown here is derived from an EMBL/GenBank/DDBJ whole genome shotgun (WGS) entry which is preliminary data.</text>
</comment>
<dbReference type="SUPFAM" id="SSF141734">
    <property type="entry name" value="HisI-like"/>
    <property type="match status" value="1"/>
</dbReference>
<dbReference type="FunFam" id="3.10.20.810:FF:000001">
    <property type="entry name" value="Histidine biosynthesis bifunctional protein HisIE"/>
    <property type="match status" value="1"/>
</dbReference>
<dbReference type="EMBL" id="JAEAGR010000011">
    <property type="protein sequence ID" value="MBH1941449.1"/>
    <property type="molecule type" value="Genomic_DNA"/>
</dbReference>
<evidence type="ECO:0000256" key="15">
    <source>
        <dbReference type="ARBA" id="ARBA00023268"/>
    </source>
</evidence>
<dbReference type="NCBIfam" id="TIGR03188">
    <property type="entry name" value="histidine_hisI"/>
    <property type="match status" value="1"/>
</dbReference>
<evidence type="ECO:0000256" key="9">
    <source>
        <dbReference type="ARBA" id="ARBA00022490"/>
    </source>
</evidence>
<dbReference type="GO" id="GO:0004635">
    <property type="term" value="F:phosphoribosyl-AMP cyclohydrolase activity"/>
    <property type="evidence" value="ECO:0007669"/>
    <property type="project" value="UniProtKB-UniRule"/>
</dbReference>
<dbReference type="GO" id="GO:0004636">
    <property type="term" value="F:phosphoribosyl-ATP diphosphatase activity"/>
    <property type="evidence" value="ECO:0007669"/>
    <property type="project" value="UniProtKB-UniRule"/>
</dbReference>
<dbReference type="AlphaFoldDB" id="A0A8J7HE08"/>
<dbReference type="InterPro" id="IPR008179">
    <property type="entry name" value="HisE"/>
</dbReference>
<keyword evidence="11 16" id="KW-0547">Nucleotide-binding</keyword>
<evidence type="ECO:0000256" key="16">
    <source>
        <dbReference type="HAMAP-Rule" id="MF_01019"/>
    </source>
</evidence>
<dbReference type="GO" id="GO:0005524">
    <property type="term" value="F:ATP binding"/>
    <property type="evidence" value="ECO:0007669"/>
    <property type="project" value="UniProtKB-KW"/>
</dbReference>
<comment type="similarity">
    <text evidence="6 16">In the C-terminal section; belongs to the PRA-PH family.</text>
</comment>
<feature type="region of interest" description="Phosphoribosyl-AMP cyclohydrolase" evidence="16">
    <location>
        <begin position="1"/>
        <end position="334"/>
    </location>
</feature>
<evidence type="ECO:0000256" key="13">
    <source>
        <dbReference type="ARBA" id="ARBA00022840"/>
    </source>
</evidence>
<evidence type="ECO:0000256" key="8">
    <source>
        <dbReference type="ARBA" id="ARBA00009667"/>
    </source>
</evidence>
<proteinExistence type="inferred from homology"/>
<evidence type="ECO:0000256" key="2">
    <source>
        <dbReference type="ARBA" id="ARBA00001460"/>
    </source>
</evidence>
<dbReference type="Pfam" id="PF00977">
    <property type="entry name" value="His_biosynth"/>
    <property type="match status" value="1"/>
</dbReference>
<dbReference type="Gene3D" id="3.20.20.70">
    <property type="entry name" value="Aldolase class I"/>
    <property type="match status" value="1"/>
</dbReference>
<evidence type="ECO:0000256" key="1">
    <source>
        <dbReference type="ARBA" id="ARBA00000024"/>
    </source>
</evidence>
<dbReference type="InterPro" id="IPR038019">
    <property type="entry name" value="PRib_AMP_CycHydrolase_sf"/>
</dbReference>
<comment type="subcellular location">
    <subcellularLocation>
        <location evidence="3 16">Cytoplasm</location>
    </subcellularLocation>
</comment>
<dbReference type="HAMAP" id="MF_01020">
    <property type="entry name" value="HisE"/>
    <property type="match status" value="1"/>
</dbReference>
<keyword evidence="20" id="KW-1185">Reference proteome</keyword>
<comment type="pathway">
    <text evidence="4 16">Amino-acid biosynthesis; L-histidine biosynthesis; L-histidine from 5-phospho-alpha-D-ribose 1-diphosphate: step 3/9.</text>
</comment>
<dbReference type="EC" id="3.6.1.31" evidence="16"/>
<keyword evidence="14 16" id="KW-0368">Histidine biosynthesis</keyword>
<dbReference type="InterPro" id="IPR026660">
    <property type="entry name" value="PRA-CH"/>
</dbReference>
<keyword evidence="12 16" id="KW-0378">Hydrolase</keyword>
<comment type="catalytic activity">
    <reaction evidence="2 16">
        <text>1-(5-phospho-beta-D-ribosyl)-ATP + H2O = 1-(5-phospho-beta-D-ribosyl)-5'-AMP + diphosphate + H(+)</text>
        <dbReference type="Rhea" id="RHEA:22828"/>
        <dbReference type="ChEBI" id="CHEBI:15377"/>
        <dbReference type="ChEBI" id="CHEBI:15378"/>
        <dbReference type="ChEBI" id="CHEBI:33019"/>
        <dbReference type="ChEBI" id="CHEBI:59457"/>
        <dbReference type="ChEBI" id="CHEBI:73183"/>
        <dbReference type="EC" id="3.6.1.31"/>
    </reaction>
</comment>
<comment type="pathway">
    <text evidence="5 16">Amino-acid biosynthesis; L-histidine biosynthesis; L-histidine from 5-phospho-alpha-D-ribose 1-diphosphate: step 2/9.</text>
</comment>
<dbReference type="GO" id="GO:0000105">
    <property type="term" value="P:L-histidine biosynthetic process"/>
    <property type="evidence" value="ECO:0007669"/>
    <property type="project" value="UniProtKB-UniRule"/>
</dbReference>
<dbReference type="GO" id="GO:0005737">
    <property type="term" value="C:cytoplasm"/>
    <property type="evidence" value="ECO:0007669"/>
    <property type="project" value="UniProtKB-SubCell"/>
</dbReference>
<keyword evidence="10 16" id="KW-0028">Amino-acid biosynthesis</keyword>
<feature type="region of interest" description="Phosphoribosyl-ATP pyrophosphohydrolase" evidence="16">
    <location>
        <begin position="335"/>
        <end position="422"/>
    </location>
</feature>
<evidence type="ECO:0000256" key="3">
    <source>
        <dbReference type="ARBA" id="ARBA00004496"/>
    </source>
</evidence>
<comment type="similarity">
    <text evidence="8 17">Belongs to the HisA/HisF family.</text>
</comment>
<evidence type="ECO:0000256" key="10">
    <source>
        <dbReference type="ARBA" id="ARBA00022605"/>
    </source>
</evidence>
<dbReference type="InterPro" id="IPR023019">
    <property type="entry name" value="His_synth_HisIE"/>
</dbReference>
<organism evidence="19 20">
    <name type="scientific">Mobilitalea sibirica</name>
    <dbReference type="NCBI Taxonomy" id="1462919"/>
    <lineage>
        <taxon>Bacteria</taxon>
        <taxon>Bacillati</taxon>
        <taxon>Bacillota</taxon>
        <taxon>Clostridia</taxon>
        <taxon>Lachnospirales</taxon>
        <taxon>Lachnospiraceae</taxon>
        <taxon>Mobilitalea</taxon>
    </lineage>
</organism>
<comment type="similarity">
    <text evidence="7 16">In the N-terminal section; belongs to the PRA-CH family.</text>
</comment>
<evidence type="ECO:0000256" key="7">
    <source>
        <dbReference type="ARBA" id="ARBA00008299"/>
    </source>
</evidence>
<feature type="domain" description="Phosphoribosyl-AMP cyclohydrolase" evidence="18">
    <location>
        <begin position="245"/>
        <end position="317"/>
    </location>
</feature>
<dbReference type="InterPro" id="IPR002496">
    <property type="entry name" value="PRib_AMP_CycHydrolase_dom"/>
</dbReference>
<dbReference type="EC" id="3.5.4.19" evidence="16"/>
<evidence type="ECO:0000313" key="20">
    <source>
        <dbReference type="Proteomes" id="UP000623269"/>
    </source>
</evidence>